<dbReference type="Proteomes" id="UP001530377">
    <property type="component" value="Unassembled WGS sequence"/>
</dbReference>
<dbReference type="EMBL" id="JALLPB020000421">
    <property type="protein sequence ID" value="KAL3809286.1"/>
    <property type="molecule type" value="Genomic_DNA"/>
</dbReference>
<dbReference type="AlphaFoldDB" id="A0ABD3RCX2"/>
<evidence type="ECO:0000256" key="1">
    <source>
        <dbReference type="SAM" id="MobiDB-lite"/>
    </source>
</evidence>
<sequence>MYSLLSLVDLDSDLRLIDPLLASAGNNSEFNDWEAAEVLDFDFVDSLLSADLDPDLRLIDPLLASAGNNTDLDPDLRLIDPLLASAGNKSEFNDWEAAEATAPSLADSKSLGDSSDDSAPDSSSLDWLACDCPSRNSFFLMDLELRRFFNSAYISSKILLSIMLPAKLMSTSVVFESRMPIKSRDQRKNDAQE</sequence>
<feature type="region of interest" description="Disordered" evidence="1">
    <location>
        <begin position="104"/>
        <end position="124"/>
    </location>
</feature>
<reference evidence="2 3" key="1">
    <citation type="submission" date="2024-10" db="EMBL/GenBank/DDBJ databases">
        <title>Updated reference genomes for cyclostephanoid diatoms.</title>
        <authorList>
            <person name="Roberts W.R."/>
            <person name="Alverson A.J."/>
        </authorList>
    </citation>
    <scope>NUCLEOTIDE SEQUENCE [LARGE SCALE GENOMIC DNA]</scope>
    <source>
        <strain evidence="2 3">AJA228-03</strain>
    </source>
</reference>
<feature type="compositionally biased region" description="Low complexity" evidence="1">
    <location>
        <begin position="104"/>
        <end position="113"/>
    </location>
</feature>
<organism evidence="2 3">
    <name type="scientific">Cyclostephanos tholiformis</name>
    <dbReference type="NCBI Taxonomy" id="382380"/>
    <lineage>
        <taxon>Eukaryota</taxon>
        <taxon>Sar</taxon>
        <taxon>Stramenopiles</taxon>
        <taxon>Ochrophyta</taxon>
        <taxon>Bacillariophyta</taxon>
        <taxon>Coscinodiscophyceae</taxon>
        <taxon>Thalassiosirophycidae</taxon>
        <taxon>Stephanodiscales</taxon>
        <taxon>Stephanodiscaceae</taxon>
        <taxon>Cyclostephanos</taxon>
    </lineage>
</organism>
<protein>
    <submittedName>
        <fullName evidence="2">Uncharacterized protein</fullName>
    </submittedName>
</protein>
<evidence type="ECO:0000313" key="3">
    <source>
        <dbReference type="Proteomes" id="UP001530377"/>
    </source>
</evidence>
<accession>A0ABD3RCX2</accession>
<name>A0ABD3RCX2_9STRA</name>
<gene>
    <name evidence="2" type="ORF">ACHAXA_001663</name>
</gene>
<proteinExistence type="predicted"/>
<evidence type="ECO:0000313" key="2">
    <source>
        <dbReference type="EMBL" id="KAL3809286.1"/>
    </source>
</evidence>
<keyword evidence="3" id="KW-1185">Reference proteome</keyword>
<comment type="caution">
    <text evidence="2">The sequence shown here is derived from an EMBL/GenBank/DDBJ whole genome shotgun (WGS) entry which is preliminary data.</text>
</comment>